<feature type="transmembrane region" description="Helical" evidence="1">
    <location>
        <begin position="95"/>
        <end position="117"/>
    </location>
</feature>
<sequence length="118" mass="13737">MAAINVYHTSVTTDNLSRNDILQWINTALDANYIKIEDLCTGAAYCQFMEMMFPGAIGTRSKRVKWNTKLEHEFINNFKVLQEYFKALSVEKVDFNLIDMITYAYIWLISLFFSSVID</sequence>
<proteinExistence type="predicted"/>
<dbReference type="InterPro" id="IPR001715">
    <property type="entry name" value="CH_dom"/>
</dbReference>
<gene>
    <name evidence="3" type="ORF">GIL414_LOCUS3648</name>
</gene>
<dbReference type="Gene3D" id="1.10.418.10">
    <property type="entry name" value="Calponin-like domain"/>
    <property type="match status" value="1"/>
</dbReference>
<keyword evidence="1" id="KW-0472">Membrane</keyword>
<dbReference type="EMBL" id="CAJOBJ010000815">
    <property type="protein sequence ID" value="CAF3845462.1"/>
    <property type="molecule type" value="Genomic_DNA"/>
</dbReference>
<evidence type="ECO:0000259" key="2">
    <source>
        <dbReference type="Pfam" id="PF00307"/>
    </source>
</evidence>
<dbReference type="PANTHER" id="PTHR10623">
    <property type="entry name" value="MICROTUBULE-ASSOCIATED PROTEIN RP/EB FAMILY MEMBER"/>
    <property type="match status" value="1"/>
</dbReference>
<name>A0A8S2KKJ3_9BILA</name>
<dbReference type="InterPro" id="IPR027328">
    <property type="entry name" value="MAPRE"/>
</dbReference>
<comment type="caution">
    <text evidence="3">The sequence shown here is derived from an EMBL/GenBank/DDBJ whole genome shotgun (WGS) entry which is preliminary data.</text>
</comment>
<keyword evidence="1" id="KW-1133">Transmembrane helix</keyword>
<reference evidence="3" key="1">
    <citation type="submission" date="2021-02" db="EMBL/GenBank/DDBJ databases">
        <authorList>
            <person name="Nowell W R."/>
        </authorList>
    </citation>
    <scope>NUCLEOTIDE SEQUENCE</scope>
</reference>
<dbReference type="Pfam" id="PF00307">
    <property type="entry name" value="CH"/>
    <property type="match status" value="1"/>
</dbReference>
<dbReference type="Proteomes" id="UP000681720">
    <property type="component" value="Unassembled WGS sequence"/>
</dbReference>
<keyword evidence="1" id="KW-0812">Transmembrane</keyword>
<evidence type="ECO:0000313" key="4">
    <source>
        <dbReference type="Proteomes" id="UP000681720"/>
    </source>
</evidence>
<protein>
    <recommendedName>
        <fullName evidence="2">Calponin-homology (CH) domain-containing protein</fullName>
    </recommendedName>
</protein>
<dbReference type="GO" id="GO:0008017">
    <property type="term" value="F:microtubule binding"/>
    <property type="evidence" value="ECO:0007669"/>
    <property type="project" value="InterPro"/>
</dbReference>
<evidence type="ECO:0000313" key="3">
    <source>
        <dbReference type="EMBL" id="CAF3845462.1"/>
    </source>
</evidence>
<dbReference type="AlphaFoldDB" id="A0A8S2KKJ3"/>
<dbReference type="InterPro" id="IPR036872">
    <property type="entry name" value="CH_dom_sf"/>
</dbReference>
<dbReference type="SUPFAM" id="SSF47576">
    <property type="entry name" value="Calponin-homology domain, CH-domain"/>
    <property type="match status" value="1"/>
</dbReference>
<organism evidence="3 4">
    <name type="scientific">Rotaria magnacalcarata</name>
    <dbReference type="NCBI Taxonomy" id="392030"/>
    <lineage>
        <taxon>Eukaryota</taxon>
        <taxon>Metazoa</taxon>
        <taxon>Spiralia</taxon>
        <taxon>Gnathifera</taxon>
        <taxon>Rotifera</taxon>
        <taxon>Eurotatoria</taxon>
        <taxon>Bdelloidea</taxon>
        <taxon>Philodinida</taxon>
        <taxon>Philodinidae</taxon>
        <taxon>Rotaria</taxon>
    </lineage>
</organism>
<evidence type="ECO:0000256" key="1">
    <source>
        <dbReference type="SAM" id="Phobius"/>
    </source>
</evidence>
<accession>A0A8S2KKJ3</accession>
<feature type="domain" description="Calponin-homology (CH)" evidence="2">
    <location>
        <begin position="17"/>
        <end position="101"/>
    </location>
</feature>